<keyword evidence="5" id="KW-1133">Transmembrane helix</keyword>
<keyword evidence="10" id="KW-1185">Reference proteome</keyword>
<dbReference type="Pfam" id="PF03567">
    <property type="entry name" value="Sulfotransfer_2"/>
    <property type="match status" value="1"/>
</dbReference>
<dbReference type="RefSeq" id="XP_006819497.1">
    <property type="nucleotide sequence ID" value="XM_006819434.1"/>
</dbReference>
<keyword evidence="9" id="KW-0119">Carbohydrate metabolism</keyword>
<dbReference type="InterPro" id="IPR018011">
    <property type="entry name" value="Carb_sulfotrans_8-10"/>
</dbReference>
<keyword evidence="4" id="KW-0812">Transmembrane</keyword>
<accession>A0ABM0MHK6</accession>
<reference evidence="11" key="1">
    <citation type="submission" date="2025-08" db="UniProtKB">
        <authorList>
            <consortium name="RefSeq"/>
        </authorList>
    </citation>
    <scope>IDENTIFICATION</scope>
    <source>
        <tissue evidence="11">Testes</tissue>
    </source>
</reference>
<sequence>MTDAPCSTSVKFKFVEDDFEERRQRLHRVCEKIGMNISDDPQKWDTASNRIRLYVEDTYKMLYCPIHKVATANWRRVLMVLAGDVENATDVGRGHYNEYATKHRQLNSFPKEERIRRLKTYTKFLFVRHPFERVLSAYRDKFELGAEHGEWLYLKTIAASILYWKNRTAVTKVNKNQIHNVTFADLVSFIVHQANNTRVSMDMHWERIHELSLPCIMPFDYIGKYETLARDANYILGKTGADKVINFPPANINNHITNSSFSILEKYMTTLSDSLRANFRQVYELDFEMFGYK</sequence>
<evidence type="ECO:0000313" key="11">
    <source>
        <dbReference type="RefSeq" id="XP_006819497.1"/>
    </source>
</evidence>
<evidence type="ECO:0000256" key="3">
    <source>
        <dbReference type="ARBA" id="ARBA00022679"/>
    </source>
</evidence>
<dbReference type="PANTHER" id="PTHR12137:SF54">
    <property type="entry name" value="CARBOHYDRATE SULFOTRANSFERASE"/>
    <property type="match status" value="1"/>
</dbReference>
<protein>
    <recommendedName>
        <fullName evidence="9">Carbohydrate sulfotransferase</fullName>
        <ecNumber evidence="9">2.8.2.-</ecNumber>
    </recommendedName>
</protein>
<evidence type="ECO:0000256" key="8">
    <source>
        <dbReference type="ARBA" id="ARBA00023180"/>
    </source>
</evidence>
<keyword evidence="9" id="KW-0735">Signal-anchor</keyword>
<organism evidence="10 11">
    <name type="scientific">Saccoglossus kowalevskii</name>
    <name type="common">Acorn worm</name>
    <dbReference type="NCBI Taxonomy" id="10224"/>
    <lineage>
        <taxon>Eukaryota</taxon>
        <taxon>Metazoa</taxon>
        <taxon>Hemichordata</taxon>
        <taxon>Enteropneusta</taxon>
        <taxon>Harrimaniidae</taxon>
        <taxon>Saccoglossus</taxon>
    </lineage>
</organism>
<evidence type="ECO:0000256" key="5">
    <source>
        <dbReference type="ARBA" id="ARBA00022989"/>
    </source>
</evidence>
<dbReference type="Proteomes" id="UP000694865">
    <property type="component" value="Unplaced"/>
</dbReference>
<keyword evidence="8 9" id="KW-0325">Glycoprotein</keyword>
<keyword evidence="3 9" id="KW-0808">Transferase</keyword>
<dbReference type="InterPro" id="IPR005331">
    <property type="entry name" value="Sulfotransferase"/>
</dbReference>
<dbReference type="PANTHER" id="PTHR12137">
    <property type="entry name" value="CARBOHYDRATE SULFOTRANSFERASE"/>
    <property type="match status" value="1"/>
</dbReference>
<evidence type="ECO:0000256" key="2">
    <source>
        <dbReference type="ARBA" id="ARBA00006339"/>
    </source>
</evidence>
<gene>
    <name evidence="11" type="primary">LOC102803265</name>
</gene>
<evidence type="ECO:0000256" key="1">
    <source>
        <dbReference type="ARBA" id="ARBA00004323"/>
    </source>
</evidence>
<comment type="similarity">
    <text evidence="2 9">Belongs to the sulfotransferase 2 family.</text>
</comment>
<comment type="subcellular location">
    <subcellularLocation>
        <location evidence="1 9">Golgi apparatus membrane</location>
        <topology evidence="1 9">Single-pass type II membrane protein</topology>
    </subcellularLocation>
</comment>
<evidence type="ECO:0000256" key="6">
    <source>
        <dbReference type="ARBA" id="ARBA00023034"/>
    </source>
</evidence>
<evidence type="ECO:0000256" key="9">
    <source>
        <dbReference type="RuleBase" id="RU364020"/>
    </source>
</evidence>
<evidence type="ECO:0000256" key="4">
    <source>
        <dbReference type="ARBA" id="ARBA00022692"/>
    </source>
</evidence>
<dbReference type="GeneID" id="102803265"/>
<evidence type="ECO:0000256" key="7">
    <source>
        <dbReference type="ARBA" id="ARBA00023136"/>
    </source>
</evidence>
<name>A0ABM0MHK6_SACKO</name>
<keyword evidence="6 9" id="KW-0333">Golgi apparatus</keyword>
<dbReference type="EC" id="2.8.2.-" evidence="9"/>
<keyword evidence="7" id="KW-0472">Membrane</keyword>
<evidence type="ECO:0000313" key="10">
    <source>
        <dbReference type="Proteomes" id="UP000694865"/>
    </source>
</evidence>
<proteinExistence type="inferred from homology"/>